<dbReference type="InterPro" id="IPR036661">
    <property type="entry name" value="Luciferase-like_sf"/>
</dbReference>
<evidence type="ECO:0000313" key="4">
    <source>
        <dbReference type="Proteomes" id="UP001277761"/>
    </source>
</evidence>
<accession>A0ABU4VFQ4</accession>
<dbReference type="Pfam" id="PF00296">
    <property type="entry name" value="Bac_luciferase"/>
    <property type="match status" value="1"/>
</dbReference>
<comment type="caution">
    <text evidence="3">The sequence shown here is derived from an EMBL/GenBank/DDBJ whole genome shotgun (WGS) entry which is preliminary data.</text>
</comment>
<feature type="domain" description="Luciferase-like" evidence="2">
    <location>
        <begin position="18"/>
        <end position="228"/>
    </location>
</feature>
<evidence type="ECO:0000256" key="1">
    <source>
        <dbReference type="ARBA" id="ARBA00023002"/>
    </source>
</evidence>
<dbReference type="EMBL" id="JAXAVX010000001">
    <property type="protein sequence ID" value="MDX8150656.1"/>
    <property type="molecule type" value="Genomic_DNA"/>
</dbReference>
<keyword evidence="4" id="KW-1185">Reference proteome</keyword>
<dbReference type="RefSeq" id="WP_319952801.1">
    <property type="nucleotide sequence ID" value="NZ_JAXAVX010000001.1"/>
</dbReference>
<sequence length="292" mass="31565">MTSGVGLQLGLFLNPEAARHDELVAQARLADEAGIDQFQIQDHPYQRRHLDALSLIADLAARTERLRFVTAVANLPLRHPAMLAKQAASLSVMSGGRFDLGLGAGAFWDPVVAMGGPRRAPKESVDALEEAIAICRAAWSDDHGITSDGPFYPLGGYRPGPTPPRSPQLWLGAYGPRMLRITGRSADGWIPSSPYAPLATLPEMQDRIDEAATDAGRDPGAVVRAFVIQGSITDGPAEGDFDGPVERWVEQLVHLHRDLRFDSLSVWPQGDVDAQVRRFIDEVAPAVRAALA</sequence>
<name>A0ABU4VFQ4_9ACTN</name>
<dbReference type="GO" id="GO:0016491">
    <property type="term" value="F:oxidoreductase activity"/>
    <property type="evidence" value="ECO:0007669"/>
    <property type="project" value="UniProtKB-KW"/>
</dbReference>
<dbReference type="InterPro" id="IPR050564">
    <property type="entry name" value="F420-G6PD/mer"/>
</dbReference>
<proteinExistence type="predicted"/>
<dbReference type="CDD" id="cd01097">
    <property type="entry name" value="Tetrahydromethanopterin_reductase"/>
    <property type="match status" value="1"/>
</dbReference>
<dbReference type="PANTHER" id="PTHR43244:SF1">
    <property type="entry name" value="5,10-METHYLENETETRAHYDROMETHANOPTERIN REDUCTASE"/>
    <property type="match status" value="1"/>
</dbReference>
<reference evidence="3 4" key="1">
    <citation type="submission" date="2023-11" db="EMBL/GenBank/DDBJ databases">
        <authorList>
            <person name="Xu M."/>
            <person name="Jiang T."/>
        </authorList>
    </citation>
    <scope>NUCLEOTIDE SEQUENCE [LARGE SCALE GENOMIC DNA]</scope>
    <source>
        <strain evidence="3 4">SD</strain>
    </source>
</reference>
<dbReference type="InterPro" id="IPR011251">
    <property type="entry name" value="Luciferase-like_dom"/>
</dbReference>
<keyword evidence="1 3" id="KW-0560">Oxidoreductase</keyword>
<organism evidence="3 4">
    <name type="scientific">Patulibacter brassicae</name>
    <dbReference type="NCBI Taxonomy" id="1705717"/>
    <lineage>
        <taxon>Bacteria</taxon>
        <taxon>Bacillati</taxon>
        <taxon>Actinomycetota</taxon>
        <taxon>Thermoleophilia</taxon>
        <taxon>Solirubrobacterales</taxon>
        <taxon>Patulibacteraceae</taxon>
        <taxon>Patulibacter</taxon>
    </lineage>
</organism>
<evidence type="ECO:0000259" key="2">
    <source>
        <dbReference type="Pfam" id="PF00296"/>
    </source>
</evidence>
<dbReference type="Gene3D" id="3.20.20.30">
    <property type="entry name" value="Luciferase-like domain"/>
    <property type="match status" value="1"/>
</dbReference>
<protein>
    <submittedName>
        <fullName evidence="3">LLM class flavin-dependent oxidoreductase</fullName>
        <ecNumber evidence="3">1.-.-.-</ecNumber>
    </submittedName>
</protein>
<evidence type="ECO:0000313" key="3">
    <source>
        <dbReference type="EMBL" id="MDX8150656.1"/>
    </source>
</evidence>
<dbReference type="Proteomes" id="UP001277761">
    <property type="component" value="Unassembled WGS sequence"/>
</dbReference>
<dbReference type="PANTHER" id="PTHR43244">
    <property type="match status" value="1"/>
</dbReference>
<dbReference type="SUPFAM" id="SSF51679">
    <property type="entry name" value="Bacterial luciferase-like"/>
    <property type="match status" value="1"/>
</dbReference>
<dbReference type="EC" id="1.-.-.-" evidence="3"/>
<gene>
    <name evidence="3" type="ORF">SK069_03540</name>
</gene>